<dbReference type="EMBL" id="CP118615">
    <property type="protein sequence ID" value="WDZ84587.1"/>
    <property type="molecule type" value="Genomic_DNA"/>
</dbReference>
<feature type="transmembrane region" description="Helical" evidence="1">
    <location>
        <begin position="150"/>
        <end position="175"/>
    </location>
</feature>
<dbReference type="Proteomes" id="UP001219605">
    <property type="component" value="Chromosome"/>
</dbReference>
<gene>
    <name evidence="2" type="ORF">PVK37_29840</name>
</gene>
<dbReference type="PANTHER" id="PTHR37305:SF1">
    <property type="entry name" value="MEMBRANE PROTEIN"/>
    <property type="match status" value="1"/>
</dbReference>
<keyword evidence="3" id="KW-1185">Reference proteome</keyword>
<keyword evidence="1" id="KW-0472">Membrane</keyword>
<keyword evidence="1" id="KW-0812">Transmembrane</keyword>
<keyword evidence="1" id="KW-1133">Transmembrane helix</keyword>
<feature type="transmembrane region" description="Helical" evidence="1">
    <location>
        <begin position="70"/>
        <end position="91"/>
    </location>
</feature>
<protein>
    <submittedName>
        <fullName evidence="2">ABC transporter permease subunit</fullName>
    </submittedName>
</protein>
<sequence length="265" mass="27120">MSPRDPFTKALYDARRSLAGWALAIVAVGTLYASFWPTMQTPEMARAMQAYPQELLAAFNYRDLTSAAGYLGSAVYGLLVPLLVAVLAIAAGTRAVAGDEEAGTLDLVLAHPVGRVRLALHRFAAVAVGVVGVAVLLGAAMVALGGAVDFAGVTVGGFAAMTVHLALFGVVFAALAFAVGAATGRRAAALGAGAGVAVLGYLANSVFPQVQALSWTRDGSPFHWYLGGDPLVHGVQPGGLLALLATTGVLVAAGTWWFTRRDLGT</sequence>
<accession>A0ABY7ZNS5</accession>
<feature type="transmembrane region" description="Helical" evidence="1">
    <location>
        <begin position="187"/>
        <end position="207"/>
    </location>
</feature>
<proteinExistence type="predicted"/>
<feature type="transmembrane region" description="Helical" evidence="1">
    <location>
        <begin position="123"/>
        <end position="144"/>
    </location>
</feature>
<dbReference type="Pfam" id="PF12679">
    <property type="entry name" value="ABC2_membrane_2"/>
    <property type="match status" value="1"/>
</dbReference>
<dbReference type="RefSeq" id="WP_275031163.1">
    <property type="nucleotide sequence ID" value="NZ_CP118615.1"/>
</dbReference>
<feature type="transmembrane region" description="Helical" evidence="1">
    <location>
        <begin position="21"/>
        <end position="39"/>
    </location>
</feature>
<dbReference type="PANTHER" id="PTHR37305">
    <property type="entry name" value="INTEGRAL MEMBRANE PROTEIN-RELATED"/>
    <property type="match status" value="1"/>
</dbReference>
<organism evidence="2 3">
    <name type="scientific">Micromonospora cathayae</name>
    <dbReference type="NCBI Taxonomy" id="3028804"/>
    <lineage>
        <taxon>Bacteria</taxon>
        <taxon>Bacillati</taxon>
        <taxon>Actinomycetota</taxon>
        <taxon>Actinomycetes</taxon>
        <taxon>Micromonosporales</taxon>
        <taxon>Micromonosporaceae</taxon>
        <taxon>Micromonospora</taxon>
    </lineage>
</organism>
<evidence type="ECO:0000256" key="1">
    <source>
        <dbReference type="SAM" id="Phobius"/>
    </source>
</evidence>
<feature type="transmembrane region" description="Helical" evidence="1">
    <location>
        <begin position="240"/>
        <end position="259"/>
    </location>
</feature>
<evidence type="ECO:0000313" key="2">
    <source>
        <dbReference type="EMBL" id="WDZ84587.1"/>
    </source>
</evidence>
<name>A0ABY7ZNS5_9ACTN</name>
<evidence type="ECO:0000313" key="3">
    <source>
        <dbReference type="Proteomes" id="UP001219605"/>
    </source>
</evidence>
<reference evidence="2 3" key="1">
    <citation type="submission" date="2023-02" db="EMBL/GenBank/DDBJ databases">
        <authorList>
            <person name="Mo P."/>
        </authorList>
    </citation>
    <scope>NUCLEOTIDE SEQUENCE [LARGE SCALE GENOMIC DNA]</scope>
    <source>
        <strain evidence="2 3">HUAS 3</strain>
    </source>
</reference>